<protein>
    <submittedName>
        <fullName evidence="5">Glycerate kinase</fullName>
    </submittedName>
</protein>
<evidence type="ECO:0000256" key="2">
    <source>
        <dbReference type="ARBA" id="ARBA00022679"/>
    </source>
</evidence>
<dbReference type="Pfam" id="PF02595">
    <property type="entry name" value="Gly_kinase"/>
    <property type="match status" value="1"/>
</dbReference>
<evidence type="ECO:0000256" key="4">
    <source>
        <dbReference type="PIRNR" id="PIRNR006078"/>
    </source>
</evidence>
<dbReference type="Proteomes" id="UP001596298">
    <property type="component" value="Unassembled WGS sequence"/>
</dbReference>
<dbReference type="EMBL" id="JBHSWH010000001">
    <property type="protein sequence ID" value="MFC6707641.1"/>
    <property type="molecule type" value="Genomic_DNA"/>
</dbReference>
<dbReference type="Gene3D" id="3.40.50.10350">
    <property type="entry name" value="Glycerate kinase, domain 1"/>
    <property type="match status" value="1"/>
</dbReference>
<comment type="similarity">
    <text evidence="1 4">Belongs to the glycerate kinase type-1 family.</text>
</comment>
<proteinExistence type="inferred from homology"/>
<dbReference type="Gene3D" id="3.90.1510.10">
    <property type="entry name" value="Glycerate kinase, domain 2"/>
    <property type="match status" value="1"/>
</dbReference>
<dbReference type="SUPFAM" id="SSF110738">
    <property type="entry name" value="Glycerate kinase I"/>
    <property type="match status" value="1"/>
</dbReference>
<dbReference type="PANTHER" id="PTHR21599:SF0">
    <property type="entry name" value="GLYCERATE KINASE"/>
    <property type="match status" value="1"/>
</dbReference>
<reference evidence="6" key="1">
    <citation type="journal article" date="2019" name="Int. J. Syst. Evol. Microbiol.">
        <title>The Global Catalogue of Microorganisms (GCM) 10K type strain sequencing project: providing services to taxonomists for standard genome sequencing and annotation.</title>
        <authorList>
            <consortium name="The Broad Institute Genomics Platform"/>
            <consortium name="The Broad Institute Genome Sequencing Center for Infectious Disease"/>
            <person name="Wu L."/>
            <person name="Ma J."/>
        </authorList>
    </citation>
    <scope>NUCLEOTIDE SEQUENCE [LARGE SCALE GENOMIC DNA]</scope>
    <source>
        <strain evidence="6">CCUG 58127</strain>
    </source>
</reference>
<evidence type="ECO:0000313" key="5">
    <source>
        <dbReference type="EMBL" id="MFC6707641.1"/>
    </source>
</evidence>
<dbReference type="InterPro" id="IPR018197">
    <property type="entry name" value="Glycerate_kinase_RE-like"/>
</dbReference>
<dbReference type="PANTHER" id="PTHR21599">
    <property type="entry name" value="GLYCERATE KINASE"/>
    <property type="match status" value="1"/>
</dbReference>
<organism evidence="5 6">
    <name type="scientific">Flexivirga alba</name>
    <dbReference type="NCBI Taxonomy" id="702742"/>
    <lineage>
        <taxon>Bacteria</taxon>
        <taxon>Bacillati</taxon>
        <taxon>Actinomycetota</taxon>
        <taxon>Actinomycetes</taxon>
        <taxon>Micrococcales</taxon>
        <taxon>Dermacoccaceae</taxon>
        <taxon>Flexivirga</taxon>
    </lineage>
</organism>
<comment type="caution">
    <text evidence="5">The sequence shown here is derived from an EMBL/GenBank/DDBJ whole genome shotgun (WGS) entry which is preliminary data.</text>
</comment>
<sequence>MRVIIAPDKFKGSLPADAVAEALATGIARVTAADVELVPMADGGDGTVDAALRAGYTASRHTVTGPIGEPVEAVLAIRGDTAVVELATASGLALLPTDSLAPVTATSRGTGELVAAALDAGCTRIVLGLGGSACTDGGAGLLAALGVRFLDAAGRRLPDGGAALADLTRVDLAGLDPRLVRTDFVVALDVDNPLLGETGAAAIFGPQKGASPDQVRQLDDALAHYARALAATIGSVVDDAAATPGAGAAGGVGFAALAILGATPQTGLELVADLVGLAERVRGADLVITGEGSLDEQSLSGKTPVGVARITRAAGVPHVVAVCGVSTLDENQVVAGGFDAVWTLADLESDVARSIANAAALLTLTGEQIGRWIATKESR</sequence>
<dbReference type="NCBIfam" id="TIGR00045">
    <property type="entry name" value="glycerate kinase"/>
    <property type="match status" value="1"/>
</dbReference>
<dbReference type="InterPro" id="IPR004381">
    <property type="entry name" value="Glycerate_kinase"/>
</dbReference>
<accession>A0ABW2ALE4</accession>
<evidence type="ECO:0000256" key="1">
    <source>
        <dbReference type="ARBA" id="ARBA00006284"/>
    </source>
</evidence>
<gene>
    <name evidence="5" type="ORF">ACFQDH_20965</name>
</gene>
<dbReference type="PIRSF" id="PIRSF006078">
    <property type="entry name" value="GlxK"/>
    <property type="match status" value="1"/>
</dbReference>
<evidence type="ECO:0000313" key="6">
    <source>
        <dbReference type="Proteomes" id="UP001596298"/>
    </source>
</evidence>
<dbReference type="GO" id="GO:0016301">
    <property type="term" value="F:kinase activity"/>
    <property type="evidence" value="ECO:0007669"/>
    <property type="project" value="UniProtKB-KW"/>
</dbReference>
<name>A0ABW2ALE4_9MICO</name>
<keyword evidence="2 4" id="KW-0808">Transferase</keyword>
<keyword evidence="3 4" id="KW-0418">Kinase</keyword>
<dbReference type="InterPro" id="IPR018193">
    <property type="entry name" value="Glyc_kinase_flavodox-like_fold"/>
</dbReference>
<evidence type="ECO:0000256" key="3">
    <source>
        <dbReference type="ARBA" id="ARBA00022777"/>
    </source>
</evidence>
<dbReference type="InterPro" id="IPR036129">
    <property type="entry name" value="Glycerate_kinase_sf"/>
</dbReference>
<dbReference type="RefSeq" id="WP_382404311.1">
    <property type="nucleotide sequence ID" value="NZ_JBHSWH010000001.1"/>
</dbReference>
<keyword evidence="6" id="KW-1185">Reference proteome</keyword>